<dbReference type="Gene3D" id="3.30.420.10">
    <property type="entry name" value="Ribonuclease H-like superfamily/Ribonuclease H"/>
    <property type="match status" value="1"/>
</dbReference>
<dbReference type="AlphaFoldDB" id="A0A438G392"/>
<accession>A0A438G392</accession>
<dbReference type="PANTHER" id="PTHR42648:SF28">
    <property type="entry name" value="TRANSPOSON-ENCODED PROTEIN WITH RIBONUCLEASE H-LIKE AND RETROVIRUS ZINC FINGER-LIKE DOMAINS"/>
    <property type="match status" value="1"/>
</dbReference>
<dbReference type="GO" id="GO:0003676">
    <property type="term" value="F:nucleic acid binding"/>
    <property type="evidence" value="ECO:0007669"/>
    <property type="project" value="InterPro"/>
</dbReference>
<evidence type="ECO:0000313" key="3">
    <source>
        <dbReference type="Proteomes" id="UP000288805"/>
    </source>
</evidence>
<proteinExistence type="predicted"/>
<dbReference type="PANTHER" id="PTHR42648">
    <property type="entry name" value="TRANSPOSASE, PUTATIVE-RELATED"/>
    <property type="match status" value="1"/>
</dbReference>
<dbReference type="InterPro" id="IPR001584">
    <property type="entry name" value="Integrase_cat-core"/>
</dbReference>
<dbReference type="EMBL" id="QGNW01000637">
    <property type="protein sequence ID" value="RVW66666.1"/>
    <property type="molecule type" value="Genomic_DNA"/>
</dbReference>
<dbReference type="PROSITE" id="PS50994">
    <property type="entry name" value="INTEGRASE"/>
    <property type="match status" value="1"/>
</dbReference>
<evidence type="ECO:0000313" key="2">
    <source>
        <dbReference type="EMBL" id="RVW66666.1"/>
    </source>
</evidence>
<dbReference type="InterPro" id="IPR012337">
    <property type="entry name" value="RNaseH-like_sf"/>
</dbReference>
<protein>
    <submittedName>
        <fullName evidence="2">Retrovirus-related Pol polyprotein from transposon TNT 1-94</fullName>
    </submittedName>
</protein>
<feature type="domain" description="Integrase catalytic" evidence="1">
    <location>
        <begin position="20"/>
        <end position="122"/>
    </location>
</feature>
<dbReference type="InterPro" id="IPR036397">
    <property type="entry name" value="RNaseH_sf"/>
</dbReference>
<evidence type="ECO:0000259" key="1">
    <source>
        <dbReference type="PROSITE" id="PS50994"/>
    </source>
</evidence>
<name>A0A438G392_VITVI</name>
<dbReference type="SUPFAM" id="SSF53098">
    <property type="entry name" value="Ribonuclease H-like"/>
    <property type="match status" value="1"/>
</dbReference>
<dbReference type="Proteomes" id="UP000288805">
    <property type="component" value="Unassembled WGS sequence"/>
</dbReference>
<dbReference type="Pfam" id="PF00665">
    <property type="entry name" value="rve"/>
    <property type="match status" value="1"/>
</dbReference>
<comment type="caution">
    <text evidence="2">The sequence shown here is derived from an EMBL/GenBank/DDBJ whole genome shotgun (WGS) entry which is preliminary data.</text>
</comment>
<gene>
    <name evidence="2" type="primary">POLX_1765</name>
    <name evidence="2" type="ORF">CK203_065475</name>
</gene>
<reference evidence="2 3" key="1">
    <citation type="journal article" date="2018" name="PLoS Genet.">
        <title>Population sequencing reveals clonal diversity and ancestral inbreeding in the grapevine cultivar Chardonnay.</title>
        <authorList>
            <person name="Roach M.J."/>
            <person name="Johnson D.L."/>
            <person name="Bohlmann J."/>
            <person name="van Vuuren H.J."/>
            <person name="Jones S.J."/>
            <person name="Pretorius I.S."/>
            <person name="Schmidt S.A."/>
            <person name="Borneman A.R."/>
        </authorList>
    </citation>
    <scope>NUCLEOTIDE SEQUENCE [LARGE SCALE GENOMIC DNA]</scope>
    <source>
        <strain evidence="3">cv. Chardonnay</strain>
        <tissue evidence="2">Leaf</tissue>
    </source>
</reference>
<dbReference type="InterPro" id="IPR039537">
    <property type="entry name" value="Retrotran_Ty1/copia-like"/>
</dbReference>
<sequence>MFFLNLSFDCTSCKLGKSKVLPFPHSASRASQCFDIIHSDVWGIAPIVPHAHYKYFVTFINDFSHFTWVYFLRAKAEVFSVFNRLLALIKTQFSASIKVLRYDSGGEYMSNEFQDFLQSKGIISQHLVLRHHNKMVLLREKSPPS</sequence>
<organism evidence="2 3">
    <name type="scientific">Vitis vinifera</name>
    <name type="common">Grape</name>
    <dbReference type="NCBI Taxonomy" id="29760"/>
    <lineage>
        <taxon>Eukaryota</taxon>
        <taxon>Viridiplantae</taxon>
        <taxon>Streptophyta</taxon>
        <taxon>Embryophyta</taxon>
        <taxon>Tracheophyta</taxon>
        <taxon>Spermatophyta</taxon>
        <taxon>Magnoliopsida</taxon>
        <taxon>eudicotyledons</taxon>
        <taxon>Gunneridae</taxon>
        <taxon>Pentapetalae</taxon>
        <taxon>rosids</taxon>
        <taxon>Vitales</taxon>
        <taxon>Vitaceae</taxon>
        <taxon>Viteae</taxon>
        <taxon>Vitis</taxon>
    </lineage>
</organism>
<dbReference type="GO" id="GO:0015074">
    <property type="term" value="P:DNA integration"/>
    <property type="evidence" value="ECO:0007669"/>
    <property type="project" value="InterPro"/>
</dbReference>